<name>A0AAJ4UVU4_9EURY</name>
<dbReference type="AlphaFoldDB" id="A0AAJ4UVU4"/>
<dbReference type="EMBL" id="RJJC01000001">
    <property type="protein sequence ID" value="RNJ26378.1"/>
    <property type="molecule type" value="Genomic_DNA"/>
</dbReference>
<evidence type="ECO:0000313" key="2">
    <source>
        <dbReference type="EMBL" id="RNJ26378.1"/>
    </source>
</evidence>
<gene>
    <name evidence="2" type="ORF">Nmn1133_06660</name>
</gene>
<protein>
    <submittedName>
        <fullName evidence="2">Type IV pilin</fullName>
    </submittedName>
</protein>
<dbReference type="InterPro" id="IPR012859">
    <property type="entry name" value="Pilin_N_archaeal"/>
</dbReference>
<proteinExistence type="predicted"/>
<sequence>MLVVALAVALAGIISTFALGFTDGLREPAPNIAQSSGAFVPQDGTDGGIVLLTHEAGDTVQIADVEIAVRANCREGTKQGRIVNLPAGDGNAIRVSDGQIEGQNIFDERSLNAIDNPVSQVNDGGALLQSAYSAGETILFRLPKNKCELTSGDSVTLRVVHTPSESVIIRKQLTA</sequence>
<comment type="caution">
    <text evidence="2">The sequence shown here is derived from an EMBL/GenBank/DDBJ whole genome shotgun (WGS) entry which is preliminary data.</text>
</comment>
<accession>A0AAJ4UVU4</accession>
<keyword evidence="3" id="KW-1185">Reference proteome</keyword>
<reference evidence="2 3" key="1">
    <citation type="submission" date="2018-11" db="EMBL/GenBank/DDBJ databases">
        <title>Genome sequences of Natronomonas sp. CBA1133.</title>
        <authorList>
            <person name="Roh S.W."/>
            <person name="Cha I.-T."/>
        </authorList>
    </citation>
    <scope>NUCLEOTIDE SEQUENCE [LARGE SCALE GENOMIC DNA]</scope>
    <source>
        <strain evidence="2 3">CBA1133</strain>
    </source>
</reference>
<dbReference type="Proteomes" id="UP000270581">
    <property type="component" value="Unassembled WGS sequence"/>
</dbReference>
<dbReference type="Pfam" id="PF07790">
    <property type="entry name" value="Pilin_N"/>
    <property type="match status" value="1"/>
</dbReference>
<evidence type="ECO:0000259" key="1">
    <source>
        <dbReference type="Pfam" id="PF07790"/>
    </source>
</evidence>
<organism evidence="2 3">
    <name type="scientific">Halosegnis longus</name>
    <dbReference type="NCBI Taxonomy" id="2216012"/>
    <lineage>
        <taxon>Archaea</taxon>
        <taxon>Methanobacteriati</taxon>
        <taxon>Methanobacteriota</taxon>
        <taxon>Stenosarchaea group</taxon>
        <taxon>Halobacteria</taxon>
        <taxon>Halobacteriales</taxon>
        <taxon>Natronomonadaceae</taxon>
        <taxon>Halosegnis</taxon>
    </lineage>
</organism>
<feature type="domain" description="Archaeal Type IV pilin N-terminal" evidence="1">
    <location>
        <begin position="1"/>
        <end position="71"/>
    </location>
</feature>
<evidence type="ECO:0000313" key="3">
    <source>
        <dbReference type="Proteomes" id="UP000270581"/>
    </source>
</evidence>